<dbReference type="Proteomes" id="UP000030710">
    <property type="component" value="Unassembled WGS sequence"/>
</dbReference>
<feature type="region of interest" description="Disordered" evidence="1">
    <location>
        <begin position="29"/>
        <end position="74"/>
    </location>
</feature>
<dbReference type="EMBL" id="KE356561">
    <property type="protein sequence ID" value="ERG94217.1"/>
    <property type="molecule type" value="Genomic_DNA"/>
</dbReference>
<dbReference type="AlphaFoldDB" id="U1PKK4"/>
<evidence type="ECO:0000313" key="2">
    <source>
        <dbReference type="EMBL" id="ERG94217.1"/>
    </source>
</evidence>
<dbReference type="HOGENOM" id="CLU_1536641_0_0_2"/>
<reference evidence="2 3" key="1">
    <citation type="journal article" date="2013" name="PLoS ONE">
        <title>Assembly-driven community genomics of a hypersaline microbial ecosystem.</title>
        <authorList>
            <person name="Podell S."/>
            <person name="Ugalde J.A."/>
            <person name="Narasingarao P."/>
            <person name="Banfield J.F."/>
            <person name="Heidelberg K.B."/>
            <person name="Allen E.E."/>
        </authorList>
    </citation>
    <scope>NUCLEOTIDE SEQUENCE [LARGE SCALE GENOMIC DNA]</scope>
    <source>
        <strain evidence="3">J07HQW2</strain>
    </source>
</reference>
<evidence type="ECO:0000256" key="1">
    <source>
        <dbReference type="SAM" id="MobiDB-lite"/>
    </source>
</evidence>
<feature type="compositionally biased region" description="Polar residues" evidence="1">
    <location>
        <begin position="57"/>
        <end position="67"/>
    </location>
</feature>
<proteinExistence type="predicted"/>
<dbReference type="RefSeq" id="WP_021053710.1">
    <property type="nucleotide sequence ID" value="NZ_KE356561.1"/>
</dbReference>
<name>U1PKK4_9EURY</name>
<sequence length="174" mass="19306">MKDLLNFLKQLQSMADDLDEDDFTFDIETNASSLSDSDPLGSKPRSTRHPTGRRGSRQSGTSNNSGGDNFETKRNIKRLNRLIKKAERKDADLSDMFEGDNPTLTEVRTDDNAETATILIDSPDAEAERGDAVGAVEVTYDDGENTLTHVFEFPVENIAVDHNHSMSTVQINKE</sequence>
<accession>U1PKK4</accession>
<organism evidence="2 3">
    <name type="scientific">Haloquadratum walsbyi J07HQW2</name>
    <dbReference type="NCBI Taxonomy" id="1238425"/>
    <lineage>
        <taxon>Archaea</taxon>
        <taxon>Methanobacteriati</taxon>
        <taxon>Methanobacteriota</taxon>
        <taxon>Stenosarchaea group</taxon>
        <taxon>Halobacteria</taxon>
        <taxon>Halobacteriales</taxon>
        <taxon>Haloferacaceae</taxon>
        <taxon>Haloquadratum</taxon>
    </lineage>
</organism>
<gene>
    <name evidence="2" type="ORF">J07HQW2_00651</name>
</gene>
<evidence type="ECO:0000313" key="3">
    <source>
        <dbReference type="Proteomes" id="UP000030710"/>
    </source>
</evidence>
<feature type="compositionally biased region" description="Basic residues" evidence="1">
    <location>
        <begin position="45"/>
        <end position="56"/>
    </location>
</feature>
<protein>
    <submittedName>
        <fullName evidence="2">Uncharacterized protein</fullName>
    </submittedName>
</protein>